<proteinExistence type="inferred from homology"/>
<dbReference type="PIRSF" id="PIRSF000157">
    <property type="entry name" value="Oxoglu_dh_E1"/>
    <property type="match status" value="1"/>
</dbReference>
<dbReference type="SMART" id="SM00861">
    <property type="entry name" value="Transket_pyr"/>
    <property type="match status" value="1"/>
</dbReference>
<dbReference type="EC" id="1.2.4.2" evidence="4"/>
<dbReference type="GO" id="GO:0004591">
    <property type="term" value="F:oxoglutarate dehydrogenase (succinyl-transferring) activity"/>
    <property type="evidence" value="ECO:0007669"/>
    <property type="project" value="UniProtKB-EC"/>
</dbReference>
<feature type="region of interest" description="Disordered" evidence="7">
    <location>
        <begin position="48"/>
        <end position="108"/>
    </location>
</feature>
<dbReference type="InterPro" id="IPR029061">
    <property type="entry name" value="THDP-binding"/>
</dbReference>
<evidence type="ECO:0000259" key="8">
    <source>
        <dbReference type="SMART" id="SM00861"/>
    </source>
</evidence>
<keyword evidence="5 9" id="KW-0560">Oxidoreductase</keyword>
<organism evidence="9 10">
    <name type="scientific">Hymenobacter negativus</name>
    <dbReference type="NCBI Taxonomy" id="2795026"/>
    <lineage>
        <taxon>Bacteria</taxon>
        <taxon>Pseudomonadati</taxon>
        <taxon>Bacteroidota</taxon>
        <taxon>Cytophagia</taxon>
        <taxon>Cytophagales</taxon>
        <taxon>Hymenobacteraceae</taxon>
        <taxon>Hymenobacter</taxon>
    </lineage>
</organism>
<dbReference type="InterPro" id="IPR042179">
    <property type="entry name" value="KGD_C_sf"/>
</dbReference>
<evidence type="ECO:0000256" key="3">
    <source>
        <dbReference type="ARBA" id="ARBA00006936"/>
    </source>
</evidence>
<feature type="compositionally biased region" description="Low complexity" evidence="7">
    <location>
        <begin position="54"/>
        <end position="74"/>
    </location>
</feature>
<dbReference type="InterPro" id="IPR011603">
    <property type="entry name" value="2oxoglutarate_DH_E1"/>
</dbReference>
<dbReference type="CDD" id="cd02016">
    <property type="entry name" value="TPP_E1_OGDC_like"/>
    <property type="match status" value="1"/>
</dbReference>
<name>A0ABS3QFD4_9BACT</name>
<evidence type="ECO:0000256" key="4">
    <source>
        <dbReference type="ARBA" id="ARBA00012280"/>
    </source>
</evidence>
<evidence type="ECO:0000256" key="6">
    <source>
        <dbReference type="ARBA" id="ARBA00023052"/>
    </source>
</evidence>
<comment type="caution">
    <text evidence="9">The sequence shown here is derived from an EMBL/GenBank/DDBJ whole genome shotgun (WGS) entry which is preliminary data.</text>
</comment>
<accession>A0ABS3QFD4</accession>
<dbReference type="Gene3D" id="3.40.50.11610">
    <property type="entry name" value="Multifunctional 2-oxoglutarate metabolism enzyme, C-terminal domain"/>
    <property type="match status" value="1"/>
</dbReference>
<gene>
    <name evidence="9" type="ORF">J4E00_12515</name>
</gene>
<reference evidence="9 10" key="1">
    <citation type="submission" date="2021-03" db="EMBL/GenBank/DDBJ databases">
        <authorList>
            <person name="Kim M.K."/>
        </authorList>
    </citation>
    <scope>NUCLEOTIDE SEQUENCE [LARGE SCALE GENOMIC DNA]</scope>
    <source>
        <strain evidence="9 10">BT442</strain>
    </source>
</reference>
<evidence type="ECO:0000313" key="10">
    <source>
        <dbReference type="Proteomes" id="UP000664369"/>
    </source>
</evidence>
<dbReference type="RefSeq" id="WP_208175513.1">
    <property type="nucleotide sequence ID" value="NZ_JAGETZ010000005.1"/>
</dbReference>
<dbReference type="NCBIfam" id="TIGR00239">
    <property type="entry name" value="2oxo_dh_E1"/>
    <property type="match status" value="1"/>
</dbReference>
<dbReference type="InterPro" id="IPR031717">
    <property type="entry name" value="ODO-1/KGD_C"/>
</dbReference>
<dbReference type="NCBIfam" id="NF006914">
    <property type="entry name" value="PRK09404.1"/>
    <property type="match status" value="1"/>
</dbReference>
<dbReference type="InterPro" id="IPR032106">
    <property type="entry name" value="2-oxogl_dehyd_N"/>
</dbReference>
<dbReference type="InterPro" id="IPR001017">
    <property type="entry name" value="DH_E1"/>
</dbReference>
<sequence length="1000" mass="111958">MDTYSYIANADAAAIETLYQAYQQNPESVDFGWRKFFEGFDFSQQFPEGAPVVPGANGTGATNGNAAGTTKAAPAPGPRPQPNDYGVLNTAASTNNAPGVAGGEPASDKETAVRNLIHAYRSRGHLRAKTNPVRERKDRQPRLDLADFGLSEADLDTPFLNGEVLGLGAQAKLRDIVAALEKIYTGAIGFEYMYIRDPQVLDWFRAKVEHDSLAFNPGVEYKKRILKKLNEAVVFENFLHTKFLGQKRFSLEGGETTIPALDAIIGKGAELGVKEVMIGMAHRGRLNVLANIMGKTYEQIFSEFEGTAVPDLTMGDGDVKYHMGYSSEVEASGGQKVNLKLAPNPSHLEAVNPVVEGFVRAKIEHQYGGDYHQILPIIIHGDAALAGQGIGYEVTQMSQLEGYKTGGTIHFVINNQVGFTTDFEDARSSIYSTDLAKIIDAPVVHVNGDDPEAVVFAVQLATEYRQQFHADIFIDMVCYRRHGHNESDEPKFTQPTLYNIISKHQNPREVYNTMLVSRGDVDAELANQMDKEFRDTLQARLDMVKQKPLPYKYQALENEWRSLRRSTPEDFEQSPATGISAETVEKVAKALTTIPEGFKPIKQIDNLLKERRNMFFENYGTWSRMPEGWMRDYTKKYDGTRVLNWAAGELLAYGSLLSEKHIVRLSGQDVQRGTFSHRHAVLHDAETSAPYNSLNNIEGENEKLSIFNSLLSEYAVLGFEFGYGMANPTALVVWEAQFGDFANGAQTMIDQFVVSSESKWQRMNGLVMLLPHGYEGQGPEHSNARPERFLQLAAENNIIVANITTPANFFHALRRQLTWSFRKPLVVMSPKSMLRHPLAVSPVEEFTSGSFREVLGDDFADAKKVKRVLLCSGKVYYDLLEEQRTSNRTDVAIVRLEQLHPFPKKQLDAELAKYSKAKIYWVQEEPENMGYWNYMLRFMRRDLEDVIARKPSASPATGYNKIHVKEQKELVARAFDKPKEAIADANIKEVVVAADKKVTD</sequence>
<evidence type="ECO:0000256" key="5">
    <source>
        <dbReference type="ARBA" id="ARBA00023002"/>
    </source>
</evidence>
<evidence type="ECO:0000256" key="7">
    <source>
        <dbReference type="SAM" id="MobiDB-lite"/>
    </source>
</evidence>
<evidence type="ECO:0000313" key="9">
    <source>
        <dbReference type="EMBL" id="MBO2009877.1"/>
    </source>
</evidence>
<dbReference type="InterPro" id="IPR005475">
    <property type="entry name" value="Transketolase-like_Pyr-bd"/>
</dbReference>
<dbReference type="Pfam" id="PF16870">
    <property type="entry name" value="OxoGdeHyase_C"/>
    <property type="match status" value="1"/>
</dbReference>
<dbReference type="Proteomes" id="UP000664369">
    <property type="component" value="Unassembled WGS sequence"/>
</dbReference>
<evidence type="ECO:0000256" key="2">
    <source>
        <dbReference type="ARBA" id="ARBA00003906"/>
    </source>
</evidence>
<protein>
    <recommendedName>
        <fullName evidence="4">oxoglutarate dehydrogenase (succinyl-transferring)</fullName>
        <ecNumber evidence="4">1.2.4.2</ecNumber>
    </recommendedName>
</protein>
<comment type="function">
    <text evidence="2">E1 component of the 2-oxoglutarate dehydrogenase (OGDH) complex which catalyzes the decarboxylation of 2-oxoglutarate, the first step in the conversion of 2-oxoglutarate to succinyl-CoA and CO(2).</text>
</comment>
<keyword evidence="6" id="KW-0786">Thiamine pyrophosphate</keyword>
<keyword evidence="10" id="KW-1185">Reference proteome</keyword>
<dbReference type="Gene3D" id="3.40.50.12470">
    <property type="match status" value="1"/>
</dbReference>
<dbReference type="Gene3D" id="3.40.50.970">
    <property type="match status" value="1"/>
</dbReference>
<evidence type="ECO:0000256" key="1">
    <source>
        <dbReference type="ARBA" id="ARBA00001964"/>
    </source>
</evidence>
<dbReference type="EMBL" id="JAGETZ010000005">
    <property type="protein sequence ID" value="MBO2009877.1"/>
    <property type="molecule type" value="Genomic_DNA"/>
</dbReference>
<dbReference type="PANTHER" id="PTHR23152">
    <property type="entry name" value="2-OXOGLUTARATE DEHYDROGENASE"/>
    <property type="match status" value="1"/>
</dbReference>
<comment type="cofactor">
    <cofactor evidence="1">
        <name>thiamine diphosphate</name>
        <dbReference type="ChEBI" id="CHEBI:58937"/>
    </cofactor>
</comment>
<dbReference type="Pfam" id="PF00676">
    <property type="entry name" value="E1_dh"/>
    <property type="match status" value="1"/>
</dbReference>
<dbReference type="Pfam" id="PF16078">
    <property type="entry name" value="2-oxogl_dehyd_N"/>
    <property type="match status" value="1"/>
</dbReference>
<feature type="domain" description="Transketolase-like pyrimidine-binding" evidence="8">
    <location>
        <begin position="643"/>
        <end position="836"/>
    </location>
</feature>
<dbReference type="Pfam" id="PF02779">
    <property type="entry name" value="Transket_pyr"/>
    <property type="match status" value="1"/>
</dbReference>
<comment type="similarity">
    <text evidence="3">Belongs to the alpha-ketoglutarate dehydrogenase family.</text>
</comment>
<dbReference type="SUPFAM" id="SSF52518">
    <property type="entry name" value="Thiamin diphosphate-binding fold (THDP-binding)"/>
    <property type="match status" value="2"/>
</dbReference>
<dbReference type="Gene3D" id="1.10.287.1150">
    <property type="entry name" value="TPP helical domain"/>
    <property type="match status" value="1"/>
</dbReference>
<dbReference type="PANTHER" id="PTHR23152:SF4">
    <property type="entry name" value="2-OXOADIPATE DEHYDROGENASE COMPLEX COMPONENT E1"/>
    <property type="match status" value="1"/>
</dbReference>